<dbReference type="InterPro" id="IPR051248">
    <property type="entry name" value="UPF0507/Ank_repeat_27"/>
</dbReference>
<dbReference type="SMART" id="SM00248">
    <property type="entry name" value="ANK"/>
    <property type="match status" value="7"/>
</dbReference>
<dbReference type="SUPFAM" id="SSF48403">
    <property type="entry name" value="Ankyrin repeat"/>
    <property type="match status" value="2"/>
</dbReference>
<dbReference type="SMART" id="SM00167">
    <property type="entry name" value="VPS9"/>
    <property type="match status" value="1"/>
</dbReference>
<evidence type="ECO:0000313" key="3">
    <source>
        <dbReference type="Proteomes" id="UP000694920"/>
    </source>
</evidence>
<dbReference type="AlphaFoldDB" id="A0AAJ7FF17"/>
<keyword evidence="1" id="KW-0040">ANK repeat</keyword>
<dbReference type="GO" id="GO:0043005">
    <property type="term" value="C:neuron projection"/>
    <property type="evidence" value="ECO:0007669"/>
    <property type="project" value="TreeGrafter"/>
</dbReference>
<dbReference type="InterPro" id="IPR003123">
    <property type="entry name" value="VPS9"/>
</dbReference>
<feature type="repeat" description="ANK" evidence="1">
    <location>
        <begin position="604"/>
        <end position="636"/>
    </location>
</feature>
<feature type="repeat" description="ANK" evidence="1">
    <location>
        <begin position="532"/>
        <end position="564"/>
    </location>
</feature>
<dbReference type="Pfam" id="PF12796">
    <property type="entry name" value="Ank_2"/>
    <property type="match status" value="2"/>
</dbReference>
<dbReference type="GO" id="GO:0000149">
    <property type="term" value="F:SNARE binding"/>
    <property type="evidence" value="ECO:0007669"/>
    <property type="project" value="TreeGrafter"/>
</dbReference>
<dbReference type="Gene3D" id="1.25.40.20">
    <property type="entry name" value="Ankyrin repeat-containing domain"/>
    <property type="match status" value="3"/>
</dbReference>
<dbReference type="GO" id="GO:0030133">
    <property type="term" value="C:transport vesicle"/>
    <property type="evidence" value="ECO:0007669"/>
    <property type="project" value="TreeGrafter"/>
</dbReference>
<evidence type="ECO:0000313" key="5">
    <source>
        <dbReference type="RefSeq" id="XP_015588611.1"/>
    </source>
</evidence>
<dbReference type="PROSITE" id="PS51205">
    <property type="entry name" value="VPS9"/>
    <property type="match status" value="1"/>
</dbReference>
<dbReference type="GO" id="GO:0005769">
    <property type="term" value="C:early endosome"/>
    <property type="evidence" value="ECO:0007669"/>
    <property type="project" value="TreeGrafter"/>
</dbReference>
<dbReference type="PROSITE" id="PS50297">
    <property type="entry name" value="ANK_REP_REGION"/>
    <property type="match status" value="7"/>
</dbReference>
<dbReference type="Pfam" id="PF00023">
    <property type="entry name" value="Ank"/>
    <property type="match status" value="1"/>
</dbReference>
<dbReference type="PANTHER" id="PTHR24170:SF2">
    <property type="entry name" value="ANKYRIN REPEAT DOMAIN-CONTAINING PROTEIN 27"/>
    <property type="match status" value="1"/>
</dbReference>
<dbReference type="Gene3D" id="1.20.1050.80">
    <property type="entry name" value="VPS9 domain"/>
    <property type="match status" value="1"/>
</dbReference>
<proteinExistence type="predicted"/>
<feature type="repeat" description="ANK" evidence="1">
    <location>
        <begin position="774"/>
        <end position="806"/>
    </location>
</feature>
<dbReference type="RefSeq" id="XP_015588610.1">
    <property type="nucleotide sequence ID" value="XM_015733124.2"/>
</dbReference>
<evidence type="ECO:0000256" key="1">
    <source>
        <dbReference type="PROSITE-ProRule" id="PRU00023"/>
    </source>
</evidence>
<dbReference type="GO" id="GO:0005770">
    <property type="term" value="C:late endosome"/>
    <property type="evidence" value="ECO:0007669"/>
    <property type="project" value="TreeGrafter"/>
</dbReference>
<gene>
    <name evidence="4 5" type="primary">LOC107264642</name>
</gene>
<protein>
    <submittedName>
        <fullName evidence="4 5">Ankyrin repeat domain-containing protein 27</fullName>
    </submittedName>
</protein>
<dbReference type="GeneID" id="107264642"/>
<feature type="repeat" description="ANK" evidence="1">
    <location>
        <begin position="842"/>
        <end position="874"/>
    </location>
</feature>
<dbReference type="Pfam" id="PF13637">
    <property type="entry name" value="Ank_4"/>
    <property type="match status" value="1"/>
</dbReference>
<dbReference type="KEGG" id="ccin:107264642"/>
<dbReference type="GO" id="GO:0048812">
    <property type="term" value="P:neuron projection morphogenesis"/>
    <property type="evidence" value="ECO:0007669"/>
    <property type="project" value="TreeGrafter"/>
</dbReference>
<evidence type="ECO:0000259" key="2">
    <source>
        <dbReference type="PROSITE" id="PS51205"/>
    </source>
</evidence>
<dbReference type="Proteomes" id="UP000694920">
    <property type="component" value="Unplaced"/>
</dbReference>
<feature type="repeat" description="ANK" evidence="1">
    <location>
        <begin position="499"/>
        <end position="531"/>
    </location>
</feature>
<accession>A0AAJ7FF17</accession>
<dbReference type="SUPFAM" id="SSF109993">
    <property type="entry name" value="VPS9 domain"/>
    <property type="match status" value="1"/>
</dbReference>
<evidence type="ECO:0000313" key="4">
    <source>
        <dbReference type="RefSeq" id="XP_015588610.1"/>
    </source>
</evidence>
<dbReference type="InterPro" id="IPR002110">
    <property type="entry name" value="Ankyrin_rpt"/>
</dbReference>
<dbReference type="PRINTS" id="PR01415">
    <property type="entry name" value="ANKYRIN"/>
</dbReference>
<dbReference type="GO" id="GO:0097422">
    <property type="term" value="C:tubular endosome"/>
    <property type="evidence" value="ECO:0007669"/>
    <property type="project" value="TreeGrafter"/>
</dbReference>
<dbReference type="InterPro" id="IPR036770">
    <property type="entry name" value="Ankyrin_rpt-contain_sf"/>
</dbReference>
<sequence length="898" mass="99861">MCLLDNVTSVLTCLFGSAGFFLRGRVHSYYVRKIANSWLERTMEANYDEDLSENTFLQELQQEHALIFQRAINEGWIVCVPRRGSIPKGALVKDDILSHVLIPGKEQPVSYFHSLSGREVKLSNRVLTMEYDVGTNCSSHLLFEETFYTEDLRKYRVWCIEHPLQQNFVDSKESISLVTNLRDCVDLLWTEVMDKNILRELDSGIDNFQKLYIHLESETLDSQRDLVRALYTKSLRTVFKDMRIRERTTSSHHFLQILKIAVETYILHGLHKILPRSVSSCTASEDAALNKTIKNLCELQPRDLGIRADLYDGVLAGKLELSRLDGHFTVLGKLGCLKRAVGFASRGKSSVSSDDLLPVLVFLVIRAGLPNWISQLAFMKQFRFSANSNYETDEAGFLVTSLEAAVEHVKSGVLIGSGDLESDATSLDQSSMHTFLESKKESGTSLSYLFKCARNGDSVKVDKILSKKKCNAENEKNLCHPLCLCETCDLPTVNSRDDRGLTVLHVASLYNRINVLETLLLHEANVNEADADGLTSLHCAAARGHQNTLLLLLHANADPLIVDMRGNTPLHLAADNGHKGCVKALLYFAEQARLFLDPSPVNYNGDTPLHHASKWGYSGIVEILLEHNADPRASNRRGQTPLAVAHSAVISRLLEAGISSYPHSHTRCKPIPDMSFLPPSPRPRSLASSESISEASTSTRKIRKVDRLLTAVRENDVRLACYYLGLECSYKKPSERVKNLCHPLCNCELCASSDDNYEENQQCSPVGINSCDGDGMTALHVASASSSIEVVQLLLDAGADLGSRTRSEGSTALHLACINDRLHVVKLLLKSGSCDVNVRNSSGDTPLHLAVKMDNHRMVETLVRHGADARIRNARGVTPLEEAEHRRSVDVVKILKER</sequence>
<feature type="domain" description="VPS9" evidence="2">
    <location>
        <begin position="283"/>
        <end position="418"/>
    </location>
</feature>
<keyword evidence="3" id="KW-1185">Reference proteome</keyword>
<dbReference type="InterPro" id="IPR037191">
    <property type="entry name" value="VPS9_dom_sf"/>
</dbReference>
<dbReference type="GO" id="GO:0005085">
    <property type="term" value="F:guanyl-nucleotide exchange factor activity"/>
    <property type="evidence" value="ECO:0007669"/>
    <property type="project" value="TreeGrafter"/>
</dbReference>
<dbReference type="Pfam" id="PF02204">
    <property type="entry name" value="VPS9"/>
    <property type="match status" value="1"/>
</dbReference>
<reference evidence="4 5" key="1">
    <citation type="submission" date="2025-04" db="UniProtKB">
        <authorList>
            <consortium name="RefSeq"/>
        </authorList>
    </citation>
    <scope>IDENTIFICATION</scope>
</reference>
<feature type="repeat" description="ANK" evidence="1">
    <location>
        <begin position="565"/>
        <end position="586"/>
    </location>
</feature>
<feature type="repeat" description="ANK" evidence="1">
    <location>
        <begin position="808"/>
        <end position="833"/>
    </location>
</feature>
<name>A0AAJ7FF17_CEPCN</name>
<organism evidence="3 5">
    <name type="scientific">Cephus cinctus</name>
    <name type="common">Wheat stem sawfly</name>
    <dbReference type="NCBI Taxonomy" id="211228"/>
    <lineage>
        <taxon>Eukaryota</taxon>
        <taxon>Metazoa</taxon>
        <taxon>Ecdysozoa</taxon>
        <taxon>Arthropoda</taxon>
        <taxon>Hexapoda</taxon>
        <taxon>Insecta</taxon>
        <taxon>Pterygota</taxon>
        <taxon>Neoptera</taxon>
        <taxon>Endopterygota</taxon>
        <taxon>Hymenoptera</taxon>
        <taxon>Cephoidea</taxon>
        <taxon>Cephidae</taxon>
        <taxon>Cephus</taxon>
    </lineage>
</organism>
<dbReference type="GO" id="GO:0005886">
    <property type="term" value="C:plasma membrane"/>
    <property type="evidence" value="ECO:0007669"/>
    <property type="project" value="TreeGrafter"/>
</dbReference>
<dbReference type="PANTHER" id="PTHR24170">
    <property type="entry name" value="ANKYRIN REPEAT DOMAIN-CONTAINING PROTEIN 27"/>
    <property type="match status" value="1"/>
</dbReference>
<dbReference type="GO" id="GO:0045022">
    <property type="term" value="P:early endosome to late endosome transport"/>
    <property type="evidence" value="ECO:0007669"/>
    <property type="project" value="TreeGrafter"/>
</dbReference>
<dbReference type="RefSeq" id="XP_015588611.1">
    <property type="nucleotide sequence ID" value="XM_015733125.2"/>
</dbReference>
<dbReference type="PROSITE" id="PS50088">
    <property type="entry name" value="ANK_REPEAT"/>
    <property type="match status" value="7"/>
</dbReference>